<dbReference type="InterPro" id="IPR051886">
    <property type="entry name" value="Seed_Dev/Stress_Resp_Reg"/>
</dbReference>
<evidence type="ECO:0000313" key="2">
    <source>
        <dbReference type="EMBL" id="GKU95506.1"/>
    </source>
</evidence>
<dbReference type="PANTHER" id="PTHR46354">
    <property type="entry name" value="DOG1 DOMAIN-CONTAINING PROTEIN"/>
    <property type="match status" value="1"/>
</dbReference>
<dbReference type="Pfam" id="PF14144">
    <property type="entry name" value="DOG1"/>
    <property type="match status" value="1"/>
</dbReference>
<dbReference type="EMBL" id="BPVZ01000009">
    <property type="protein sequence ID" value="GKU95506.1"/>
    <property type="molecule type" value="Genomic_DNA"/>
</dbReference>
<dbReference type="GO" id="GO:0043565">
    <property type="term" value="F:sequence-specific DNA binding"/>
    <property type="evidence" value="ECO:0007669"/>
    <property type="project" value="InterPro"/>
</dbReference>
<dbReference type="AlphaFoldDB" id="A0AAV5IBF2"/>
<evidence type="ECO:0000313" key="3">
    <source>
        <dbReference type="Proteomes" id="UP001054252"/>
    </source>
</evidence>
<comment type="caution">
    <text evidence="2">The sequence shown here is derived from an EMBL/GenBank/DDBJ whole genome shotgun (WGS) entry which is preliminary data.</text>
</comment>
<organism evidence="2 3">
    <name type="scientific">Rubroshorea leprosula</name>
    <dbReference type="NCBI Taxonomy" id="152421"/>
    <lineage>
        <taxon>Eukaryota</taxon>
        <taxon>Viridiplantae</taxon>
        <taxon>Streptophyta</taxon>
        <taxon>Embryophyta</taxon>
        <taxon>Tracheophyta</taxon>
        <taxon>Spermatophyta</taxon>
        <taxon>Magnoliopsida</taxon>
        <taxon>eudicotyledons</taxon>
        <taxon>Gunneridae</taxon>
        <taxon>Pentapetalae</taxon>
        <taxon>rosids</taxon>
        <taxon>malvids</taxon>
        <taxon>Malvales</taxon>
        <taxon>Dipterocarpaceae</taxon>
        <taxon>Rubroshorea</taxon>
    </lineage>
</organism>
<sequence length="278" mass="32076">MPSPFSLFRKKSTTRTFKDFYAEWFDTLKNNLLPLLRQSLSSPLHTLISFRIDLLLQHFLSYYDSLDLAASSDVSYLLFPSSWRNPLEIPFLFLGDLHPYLFTNLLRSFIDEANNRRDEDDGETDGFLPSGRNQIGQNLEFLDKPWQFPVAWKNPSKSMITRIEQIECGLRLMVPGLVSRVRKAQAAIMGKIAEDCVSCEGKKKEIDEAVKEEMEEMVAVFLDANRLRRTVISEIIDPTNVYQGALFLEALSQFLVGFRDPILLAEFERCNMPILRFC</sequence>
<gene>
    <name evidence="2" type="ORF">SLEP1_g8858</name>
</gene>
<feature type="domain" description="DOG1" evidence="1">
    <location>
        <begin position="14"/>
        <end position="268"/>
    </location>
</feature>
<protein>
    <recommendedName>
        <fullName evidence="1">DOG1 domain-containing protein</fullName>
    </recommendedName>
</protein>
<reference evidence="2 3" key="1">
    <citation type="journal article" date="2021" name="Commun. Biol.">
        <title>The genome of Shorea leprosula (Dipterocarpaceae) highlights the ecological relevance of drought in aseasonal tropical rainforests.</title>
        <authorList>
            <person name="Ng K.K.S."/>
            <person name="Kobayashi M.J."/>
            <person name="Fawcett J.A."/>
            <person name="Hatakeyama M."/>
            <person name="Paape T."/>
            <person name="Ng C.H."/>
            <person name="Ang C.C."/>
            <person name="Tnah L.H."/>
            <person name="Lee C.T."/>
            <person name="Nishiyama T."/>
            <person name="Sese J."/>
            <person name="O'Brien M.J."/>
            <person name="Copetti D."/>
            <person name="Mohd Noor M.I."/>
            <person name="Ong R.C."/>
            <person name="Putra M."/>
            <person name="Sireger I.Z."/>
            <person name="Indrioko S."/>
            <person name="Kosugi Y."/>
            <person name="Izuno A."/>
            <person name="Isagi Y."/>
            <person name="Lee S.L."/>
            <person name="Shimizu K.K."/>
        </authorList>
    </citation>
    <scope>NUCLEOTIDE SEQUENCE [LARGE SCALE GENOMIC DNA]</scope>
    <source>
        <strain evidence="2">214</strain>
    </source>
</reference>
<dbReference type="GO" id="GO:0006351">
    <property type="term" value="P:DNA-templated transcription"/>
    <property type="evidence" value="ECO:0007669"/>
    <property type="project" value="InterPro"/>
</dbReference>
<dbReference type="PANTHER" id="PTHR46354:SF9">
    <property type="entry name" value="PROTEIN INAPERTURATE POLLEN1"/>
    <property type="match status" value="1"/>
</dbReference>
<proteinExistence type="predicted"/>
<accession>A0AAV5IBF2</accession>
<name>A0AAV5IBF2_9ROSI</name>
<evidence type="ECO:0000259" key="1">
    <source>
        <dbReference type="PROSITE" id="PS51806"/>
    </source>
</evidence>
<dbReference type="PROSITE" id="PS51806">
    <property type="entry name" value="DOG1"/>
    <property type="match status" value="1"/>
</dbReference>
<dbReference type="Proteomes" id="UP001054252">
    <property type="component" value="Unassembled WGS sequence"/>
</dbReference>
<dbReference type="InterPro" id="IPR025422">
    <property type="entry name" value="TGA_domain"/>
</dbReference>
<keyword evidence="3" id="KW-1185">Reference proteome</keyword>